<proteinExistence type="predicted"/>
<dbReference type="GO" id="GO:0016747">
    <property type="term" value="F:acyltransferase activity, transferring groups other than amino-acyl groups"/>
    <property type="evidence" value="ECO:0007669"/>
    <property type="project" value="InterPro"/>
</dbReference>
<gene>
    <name evidence="2" type="ORF">SVA_3833</name>
</gene>
<evidence type="ECO:0000259" key="1">
    <source>
        <dbReference type="PROSITE" id="PS51186"/>
    </source>
</evidence>
<evidence type="ECO:0000313" key="3">
    <source>
        <dbReference type="Proteomes" id="UP000218899"/>
    </source>
</evidence>
<dbReference type="Pfam" id="PF00583">
    <property type="entry name" value="Acetyltransf_1"/>
    <property type="match status" value="1"/>
</dbReference>
<dbReference type="KEGG" id="sva:SVA_3833"/>
<dbReference type="AlphaFoldDB" id="A0A1B4VH27"/>
<dbReference type="EMBL" id="AP014936">
    <property type="protein sequence ID" value="BAU50367.1"/>
    <property type="molecule type" value="Genomic_DNA"/>
</dbReference>
<dbReference type="SUPFAM" id="SSF55729">
    <property type="entry name" value="Acyl-CoA N-acyltransferases (Nat)"/>
    <property type="match status" value="1"/>
</dbReference>
<keyword evidence="2" id="KW-0808">Transferase</keyword>
<dbReference type="CDD" id="cd04301">
    <property type="entry name" value="NAT_SF"/>
    <property type="match status" value="1"/>
</dbReference>
<protein>
    <submittedName>
        <fullName evidence="2">GCN5 family acetyltransferase</fullName>
    </submittedName>
</protein>
<dbReference type="RefSeq" id="WP_197703293.1">
    <property type="nucleotide sequence ID" value="NZ_AP014936.1"/>
</dbReference>
<evidence type="ECO:0000313" key="2">
    <source>
        <dbReference type="EMBL" id="BAU50367.1"/>
    </source>
</evidence>
<feature type="domain" description="N-acetyltransferase" evidence="1">
    <location>
        <begin position="1"/>
        <end position="140"/>
    </location>
</feature>
<dbReference type="Proteomes" id="UP000218899">
    <property type="component" value="Chromosome"/>
</dbReference>
<sequence length="140" mass="16056">MRLAVADSDADIARCQPVMLELRPHLADRDFVAIVRRQQAAGYRLAYLEDGGAVRSVAGYRFMDTLCCGRILYVDDLVTRAADRSAGYGGRLFDWLLEQARAERCDEFHLDSGVQRFDAHRFYVCRGMNIVWHHFSLKLK</sequence>
<dbReference type="InterPro" id="IPR000182">
    <property type="entry name" value="GNAT_dom"/>
</dbReference>
<keyword evidence="3" id="KW-1185">Reference proteome</keyword>
<organism evidence="2 3">
    <name type="scientific">Sulfurifustis variabilis</name>
    <dbReference type="NCBI Taxonomy" id="1675686"/>
    <lineage>
        <taxon>Bacteria</taxon>
        <taxon>Pseudomonadati</taxon>
        <taxon>Pseudomonadota</taxon>
        <taxon>Gammaproteobacteria</taxon>
        <taxon>Acidiferrobacterales</taxon>
        <taxon>Acidiferrobacteraceae</taxon>
        <taxon>Sulfurifustis</taxon>
    </lineage>
</organism>
<dbReference type="PROSITE" id="PS51186">
    <property type="entry name" value="GNAT"/>
    <property type="match status" value="1"/>
</dbReference>
<name>A0A1B4VH27_9GAMM</name>
<dbReference type="InterPro" id="IPR016181">
    <property type="entry name" value="Acyl_CoA_acyltransferase"/>
</dbReference>
<dbReference type="Gene3D" id="3.40.630.30">
    <property type="match status" value="1"/>
</dbReference>
<reference evidence="2 3" key="1">
    <citation type="submission" date="2015-08" db="EMBL/GenBank/DDBJ databases">
        <title>Complete genome sequence of Sulfurifustis variabilis.</title>
        <authorList>
            <person name="Miura A."/>
            <person name="Kojima H."/>
            <person name="Fukui M."/>
        </authorList>
    </citation>
    <scope>NUCLEOTIDE SEQUENCE [LARGE SCALE GENOMIC DNA]</scope>
    <source>
        <strain evidence="3">skN76</strain>
    </source>
</reference>
<accession>A0A1B4VH27</accession>